<organism evidence="2 3">
    <name type="scientific">Fusibacillus kribbianus</name>
    <dbReference type="NCBI Taxonomy" id="3044208"/>
    <lineage>
        <taxon>Bacteria</taxon>
        <taxon>Bacillati</taxon>
        <taxon>Bacillota</taxon>
        <taxon>Clostridia</taxon>
        <taxon>Lachnospirales</taxon>
        <taxon>Lachnospiraceae</taxon>
        <taxon>Fusibacillus</taxon>
    </lineage>
</organism>
<gene>
    <name evidence="2" type="ORF">QJ036_05340</name>
</gene>
<dbReference type="EMBL" id="JASGBQ010000005">
    <property type="protein sequence ID" value="MDI9241902.1"/>
    <property type="molecule type" value="Genomic_DNA"/>
</dbReference>
<dbReference type="Proteomes" id="UP001300383">
    <property type="component" value="Unassembled WGS sequence"/>
</dbReference>
<evidence type="ECO:0000313" key="3">
    <source>
        <dbReference type="Proteomes" id="UP001300383"/>
    </source>
</evidence>
<name>A0AAP4EXK2_9FIRM</name>
<reference evidence="2 3" key="1">
    <citation type="submission" date="2023-05" db="EMBL/GenBank/DDBJ databases">
        <title>[ruminococcus] sp. nov., isolated from a pig farm feces dump.</title>
        <authorList>
            <person name="Chang Y.-H."/>
        </authorList>
    </citation>
    <scope>NUCLEOTIDE SEQUENCE [LARGE SCALE GENOMIC DNA]</scope>
    <source>
        <strain evidence="2 3">YH-rum2234</strain>
    </source>
</reference>
<evidence type="ECO:0000256" key="1">
    <source>
        <dbReference type="SAM" id="MobiDB-lite"/>
    </source>
</evidence>
<feature type="region of interest" description="Disordered" evidence="1">
    <location>
        <begin position="1"/>
        <end position="20"/>
    </location>
</feature>
<sequence>MSYETVPGKETDPSRDQKYESPLMTFEEFLAYLKIGRTKGRELTRNPNYRFVVRIGRKVMVHKELLDDYLKKAAKYGLDI</sequence>
<dbReference type="Gene3D" id="3.90.105.50">
    <property type="match status" value="1"/>
</dbReference>
<dbReference type="RefSeq" id="WP_283230404.1">
    <property type="nucleotide sequence ID" value="NZ_JASGBQ010000005.1"/>
</dbReference>
<evidence type="ECO:0000313" key="2">
    <source>
        <dbReference type="EMBL" id="MDI9241902.1"/>
    </source>
</evidence>
<accession>A0AAP4EXK2</accession>
<dbReference type="AlphaFoldDB" id="A0AAP4EXK2"/>
<protein>
    <submittedName>
        <fullName evidence="2">Excisionase</fullName>
    </submittedName>
</protein>
<keyword evidence="3" id="KW-1185">Reference proteome</keyword>
<feature type="compositionally biased region" description="Basic and acidic residues" evidence="1">
    <location>
        <begin position="7"/>
        <end position="19"/>
    </location>
</feature>
<comment type="caution">
    <text evidence="2">The sequence shown here is derived from an EMBL/GenBank/DDBJ whole genome shotgun (WGS) entry which is preliminary data.</text>
</comment>
<proteinExistence type="predicted"/>
<dbReference type="InterPro" id="IPR038148">
    <property type="entry name" value="Tn1545/Tn916_Xis"/>
</dbReference>